<evidence type="ECO:0000259" key="1">
    <source>
        <dbReference type="PROSITE" id="PS50056"/>
    </source>
</evidence>
<accession>A0ABV8A4F8</accession>
<dbReference type="SUPFAM" id="SSF52799">
    <property type="entry name" value="(Phosphotyrosine protein) phosphatases II"/>
    <property type="match status" value="1"/>
</dbReference>
<comment type="caution">
    <text evidence="2">The sequence shown here is derived from an EMBL/GenBank/DDBJ whole genome shotgun (WGS) entry which is preliminary data.</text>
</comment>
<dbReference type="InterPro" id="IPR050561">
    <property type="entry name" value="PTP"/>
</dbReference>
<dbReference type="Gene3D" id="3.90.190.10">
    <property type="entry name" value="Protein tyrosine phosphatase superfamily"/>
    <property type="match status" value="1"/>
</dbReference>
<proteinExistence type="predicted"/>
<dbReference type="Pfam" id="PF22785">
    <property type="entry name" value="Tc-R-P"/>
    <property type="match status" value="1"/>
</dbReference>
<dbReference type="InterPro" id="IPR000387">
    <property type="entry name" value="Tyr_Pase_dom"/>
</dbReference>
<dbReference type="CDD" id="cd14505">
    <property type="entry name" value="CDKN3-like"/>
    <property type="match status" value="1"/>
</dbReference>
<dbReference type="InterPro" id="IPR029021">
    <property type="entry name" value="Prot-tyrosine_phosphatase-like"/>
</dbReference>
<feature type="domain" description="Tyrosine specific protein phosphatases" evidence="1">
    <location>
        <begin position="102"/>
        <end position="169"/>
    </location>
</feature>
<dbReference type="PANTHER" id="PTHR23339">
    <property type="entry name" value="TYROSINE SPECIFIC PROTEIN PHOSPHATASE AND DUAL SPECIFICITY PROTEIN PHOSPHATASE"/>
    <property type="match status" value="1"/>
</dbReference>
<dbReference type="InterPro" id="IPR016130">
    <property type="entry name" value="Tyr_Pase_AS"/>
</dbReference>
<protein>
    <submittedName>
        <fullName evidence="2">Cyclin-dependent kinase inhibitor 3 family protein</fullName>
    </submittedName>
</protein>
<organism evidence="2 3">
    <name type="scientific">Deinococcus antarcticus</name>
    <dbReference type="NCBI Taxonomy" id="1298767"/>
    <lineage>
        <taxon>Bacteria</taxon>
        <taxon>Thermotogati</taxon>
        <taxon>Deinococcota</taxon>
        <taxon>Deinococci</taxon>
        <taxon>Deinococcales</taxon>
        <taxon>Deinococcaceae</taxon>
        <taxon>Deinococcus</taxon>
    </lineage>
</organism>
<name>A0ABV8A4F8_9DEIO</name>
<dbReference type="Proteomes" id="UP001595748">
    <property type="component" value="Unassembled WGS sequence"/>
</dbReference>
<reference evidence="3" key="1">
    <citation type="journal article" date="2019" name="Int. J. Syst. Evol. Microbiol.">
        <title>The Global Catalogue of Microorganisms (GCM) 10K type strain sequencing project: providing services to taxonomists for standard genome sequencing and annotation.</title>
        <authorList>
            <consortium name="The Broad Institute Genomics Platform"/>
            <consortium name="The Broad Institute Genome Sequencing Center for Infectious Disease"/>
            <person name="Wu L."/>
            <person name="Ma J."/>
        </authorList>
    </citation>
    <scope>NUCLEOTIDE SEQUENCE [LARGE SCALE GENOMIC DNA]</scope>
    <source>
        <strain evidence="3">CCTCC AB 2013263</strain>
    </source>
</reference>
<sequence>MNSLENPLCIDWIEQQPHWPGRLGLTIAPGKKGQGQDMAHDRDLTTDLATLKAQGVTLLVNLMEQEEMHRWHMHDYHREAARLGLNVRHFPIPDVSTPGNDAEFHALVQDLSARLQAGETIVIHCLGGLGRSGMLAACLLTQHGMNARDATELVRTCRSPRAVEADQPRYVETYARTHAR</sequence>
<dbReference type="PROSITE" id="PS00383">
    <property type="entry name" value="TYR_PHOSPHATASE_1"/>
    <property type="match status" value="1"/>
</dbReference>
<dbReference type="GO" id="GO:0004860">
    <property type="term" value="F:protein kinase inhibitor activity"/>
    <property type="evidence" value="ECO:0007669"/>
    <property type="project" value="UniProtKB-KW"/>
</dbReference>
<dbReference type="PROSITE" id="PS50056">
    <property type="entry name" value="TYR_PHOSPHATASE_2"/>
    <property type="match status" value="1"/>
</dbReference>
<gene>
    <name evidence="2" type="ORF">ACFOPQ_05890</name>
</gene>
<dbReference type="EMBL" id="JBHRZF010000061">
    <property type="protein sequence ID" value="MFC3860295.1"/>
    <property type="molecule type" value="Genomic_DNA"/>
</dbReference>
<keyword evidence="2" id="KW-0649">Protein kinase inhibitor</keyword>
<keyword evidence="3" id="KW-1185">Reference proteome</keyword>
<dbReference type="RefSeq" id="WP_380076447.1">
    <property type="nucleotide sequence ID" value="NZ_JBHRZF010000061.1"/>
</dbReference>
<evidence type="ECO:0000313" key="2">
    <source>
        <dbReference type="EMBL" id="MFC3860295.1"/>
    </source>
</evidence>
<evidence type="ECO:0000313" key="3">
    <source>
        <dbReference type="Proteomes" id="UP001595748"/>
    </source>
</evidence>